<dbReference type="SUPFAM" id="SSF81698">
    <property type="entry name" value="FF domain"/>
    <property type="match status" value="1"/>
</dbReference>
<dbReference type="VEuPathDB" id="PlasmoDB:PRELSG_0908200"/>
<keyword evidence="7" id="KW-1185">Reference proteome</keyword>
<sequence length="549" mass="67234">MENEIEKEINEEKIVSEIVNQNKNYNNIIDINRSKYDNLSKEEQEYYVGKPYSWEYIENSKNWFIIETSKNYKFYFNKKTNEKTWNCPLELDEILKKEKKEEKIDNEEEIENINNNNLKISEESENMKNILKEYKDLLIEKNLNEFSKYESVLANILYDRRFLSVPKEMRKEYFYKLIKEVQEDKKNELKTLIENFQNLLNKKEEEFFYPFREKDAIKFLKDRNEYKGNCSEYWMNTRNKILKNFLEKKKKEKEKKVEKKFEDTLNDYLRDENPRIWIKIKNNLIKKKKYEILSYDKKDRIFESVSQKLLKKIKDRNKGRENKHSDLKHKEHSKKDKINRNEKNIFLGILSEKLKFPIINDDILKYDTCISKKENFEQICSIPDNITINEEYKKLSLSDNEKFDLYREFINNYINIKLKTFDKYLANLSVNFINNSFDEIIKLIDKDNKIFSSLKYEHLEKVYLKWKCYKIKEAKQIFKDYLKKSNFIKHNSDEKENYKKLIDTLSLDISYQRLECVSEERENIIKERIRELKIEHEKNKNLVERLNFS</sequence>
<evidence type="ECO:0000256" key="3">
    <source>
        <dbReference type="SAM" id="MobiDB-lite"/>
    </source>
</evidence>
<proteinExistence type="predicted"/>
<accession>A0A1J1H4Z8</accession>
<evidence type="ECO:0000313" key="7">
    <source>
        <dbReference type="Proteomes" id="UP000220158"/>
    </source>
</evidence>
<dbReference type="Gene3D" id="2.20.70.10">
    <property type="match status" value="1"/>
</dbReference>
<reference evidence="6 7" key="1">
    <citation type="submission" date="2015-04" db="EMBL/GenBank/DDBJ databases">
        <authorList>
            <consortium name="Pathogen Informatics"/>
        </authorList>
    </citation>
    <scope>NUCLEOTIDE SEQUENCE [LARGE SCALE GENOMIC DNA]</scope>
    <source>
        <strain evidence="6 7">SGS1</strain>
    </source>
</reference>
<protein>
    <recommendedName>
        <fullName evidence="8">WW domain-containing protein</fullName>
    </recommendedName>
</protein>
<dbReference type="RefSeq" id="XP_028532987.1">
    <property type="nucleotide sequence ID" value="XM_028676505.1"/>
</dbReference>
<dbReference type="InterPro" id="IPR045148">
    <property type="entry name" value="TCRG1-like"/>
</dbReference>
<feature type="region of interest" description="Disordered" evidence="3">
    <location>
        <begin position="315"/>
        <end position="334"/>
    </location>
</feature>
<dbReference type="GO" id="GO:0070063">
    <property type="term" value="F:RNA polymerase binding"/>
    <property type="evidence" value="ECO:0007669"/>
    <property type="project" value="InterPro"/>
</dbReference>
<organism evidence="6 7">
    <name type="scientific">Plasmodium relictum</name>
    <dbReference type="NCBI Taxonomy" id="85471"/>
    <lineage>
        <taxon>Eukaryota</taxon>
        <taxon>Sar</taxon>
        <taxon>Alveolata</taxon>
        <taxon>Apicomplexa</taxon>
        <taxon>Aconoidasida</taxon>
        <taxon>Haemosporida</taxon>
        <taxon>Plasmodiidae</taxon>
        <taxon>Plasmodium</taxon>
        <taxon>Plasmodium (Haemamoeba)</taxon>
    </lineage>
</organism>
<evidence type="ECO:0000256" key="2">
    <source>
        <dbReference type="SAM" id="Coils"/>
    </source>
</evidence>
<dbReference type="InterPro" id="IPR001202">
    <property type="entry name" value="WW_dom"/>
</dbReference>
<dbReference type="PROSITE" id="PS50020">
    <property type="entry name" value="WW_DOMAIN_2"/>
    <property type="match status" value="1"/>
</dbReference>
<evidence type="ECO:0000259" key="5">
    <source>
        <dbReference type="PROSITE" id="PS51676"/>
    </source>
</evidence>
<dbReference type="Pfam" id="PF01846">
    <property type="entry name" value="FF"/>
    <property type="match status" value="1"/>
</dbReference>
<feature type="compositionally biased region" description="Basic and acidic residues" evidence="3">
    <location>
        <begin position="316"/>
        <end position="334"/>
    </location>
</feature>
<name>A0A1J1H4Z8_PLARL</name>
<dbReference type="PANTHER" id="PTHR15377">
    <property type="entry name" value="TRANSCRIPTION ELONGATION REGULATOR 1"/>
    <property type="match status" value="1"/>
</dbReference>
<evidence type="ECO:0000259" key="4">
    <source>
        <dbReference type="PROSITE" id="PS50020"/>
    </source>
</evidence>
<dbReference type="OMA" id="ESSWYEV"/>
<dbReference type="GeneID" id="39736094"/>
<evidence type="ECO:0000313" key="6">
    <source>
        <dbReference type="EMBL" id="CRG99982.1"/>
    </source>
</evidence>
<keyword evidence="1" id="KW-0677">Repeat</keyword>
<evidence type="ECO:0000256" key="1">
    <source>
        <dbReference type="ARBA" id="ARBA00022737"/>
    </source>
</evidence>
<dbReference type="GO" id="GO:0003712">
    <property type="term" value="F:transcription coregulator activity"/>
    <property type="evidence" value="ECO:0007669"/>
    <property type="project" value="TreeGrafter"/>
</dbReference>
<dbReference type="InterPro" id="IPR036517">
    <property type="entry name" value="FF_domain_sf"/>
</dbReference>
<feature type="domain" description="WW" evidence="4">
    <location>
        <begin position="63"/>
        <end position="90"/>
    </location>
</feature>
<dbReference type="InterPro" id="IPR002713">
    <property type="entry name" value="FF_domain"/>
</dbReference>
<dbReference type="PANTHER" id="PTHR15377:SF3">
    <property type="entry name" value="WW DOMAIN-CONTAINING PROTEIN"/>
    <property type="match status" value="1"/>
</dbReference>
<feature type="domain" description="FF" evidence="5">
    <location>
        <begin position="471"/>
        <end position="531"/>
    </location>
</feature>
<dbReference type="KEGG" id="prel:PRELSG_0908200"/>
<dbReference type="EMBL" id="LN835304">
    <property type="protein sequence ID" value="CRG99982.1"/>
    <property type="molecule type" value="Genomic_DNA"/>
</dbReference>
<feature type="coiled-coil region" evidence="2">
    <location>
        <begin position="96"/>
        <end position="140"/>
    </location>
</feature>
<dbReference type="Gene3D" id="1.10.10.440">
    <property type="entry name" value="FF domain"/>
    <property type="match status" value="1"/>
</dbReference>
<dbReference type="Proteomes" id="UP000220158">
    <property type="component" value="Chromosome 9"/>
</dbReference>
<keyword evidence="2" id="KW-0175">Coiled coil</keyword>
<dbReference type="AlphaFoldDB" id="A0A1J1H4Z8"/>
<dbReference type="GO" id="GO:0005634">
    <property type="term" value="C:nucleus"/>
    <property type="evidence" value="ECO:0007669"/>
    <property type="project" value="TreeGrafter"/>
</dbReference>
<dbReference type="OrthoDB" id="187617at2759"/>
<evidence type="ECO:0008006" key="8">
    <source>
        <dbReference type="Google" id="ProtNLM"/>
    </source>
</evidence>
<gene>
    <name evidence="6" type="ORF">PRELSG_0908200</name>
</gene>
<feature type="coiled-coil region" evidence="2">
    <location>
        <begin position="179"/>
        <end position="206"/>
    </location>
</feature>
<dbReference type="PROSITE" id="PS51676">
    <property type="entry name" value="FF"/>
    <property type="match status" value="1"/>
</dbReference>